<proteinExistence type="predicted"/>
<evidence type="ECO:0000313" key="1">
    <source>
        <dbReference type="EMBL" id="GAA3753048.1"/>
    </source>
</evidence>
<protein>
    <recommendedName>
        <fullName evidence="3">DUF5018 domain-containing protein</fullName>
    </recommendedName>
</protein>
<comment type="caution">
    <text evidence="1">The sequence shown here is derived from an EMBL/GenBank/DDBJ whole genome shotgun (WGS) entry which is preliminary data.</text>
</comment>
<keyword evidence="2" id="KW-1185">Reference proteome</keyword>
<name>A0ABP7G0F0_9FLAO</name>
<organism evidence="1 2">
    <name type="scientific">Flavobacterium ginsengisoli</name>
    <dbReference type="NCBI Taxonomy" id="871694"/>
    <lineage>
        <taxon>Bacteria</taxon>
        <taxon>Pseudomonadati</taxon>
        <taxon>Bacteroidota</taxon>
        <taxon>Flavobacteriia</taxon>
        <taxon>Flavobacteriales</taxon>
        <taxon>Flavobacteriaceae</taxon>
        <taxon>Flavobacterium</taxon>
    </lineage>
</organism>
<evidence type="ECO:0008006" key="3">
    <source>
        <dbReference type="Google" id="ProtNLM"/>
    </source>
</evidence>
<dbReference type="EMBL" id="BAABDT010000007">
    <property type="protein sequence ID" value="GAA3753048.1"/>
    <property type="molecule type" value="Genomic_DNA"/>
</dbReference>
<evidence type="ECO:0000313" key="2">
    <source>
        <dbReference type="Proteomes" id="UP001501367"/>
    </source>
</evidence>
<reference evidence="2" key="1">
    <citation type="journal article" date="2019" name="Int. J. Syst. Evol. Microbiol.">
        <title>The Global Catalogue of Microorganisms (GCM) 10K type strain sequencing project: providing services to taxonomists for standard genome sequencing and annotation.</title>
        <authorList>
            <consortium name="The Broad Institute Genomics Platform"/>
            <consortium name="The Broad Institute Genome Sequencing Center for Infectious Disease"/>
            <person name="Wu L."/>
            <person name="Ma J."/>
        </authorList>
    </citation>
    <scope>NUCLEOTIDE SEQUENCE [LARGE SCALE GENOMIC DNA]</scope>
    <source>
        <strain evidence="2">JCM 17336</strain>
    </source>
</reference>
<dbReference type="Gene3D" id="2.60.40.2340">
    <property type="match status" value="2"/>
</dbReference>
<accession>A0ABP7G0F0</accession>
<dbReference type="Proteomes" id="UP001501367">
    <property type="component" value="Unassembled WGS sequence"/>
</dbReference>
<sequence>MFKNTVSRKEIILERIIFAVSKLTLKFMKTKINLFSILFFISLLMVSCASEESLSNENTIQSFTITKGSVTKEFSIEENSIKGIVESTFELEDINLNVLIPRGATIIPDPVTIKSINGPLFFVVTAENGEMKNYNVDIKREPSTDNFILEVNVKTPNLSLSADIDNEEGLVTKRIPESNDLKNLNVEIKFSKYATITPDPKTIKDYSEPVNFTVTSESGIEKVYQVKLEHMNSYIFRSCSEANAWKWFGGDSRVNAPDILAYDRNVGTGQIVIVDKNLVPSTFSIHLREGFTYYDEKLRYDKPVTLKLIIKDANFNILAVTTTEVSEYFSGGFIPFDLQKLNLYLEANKKYSFYWYLIDGEKLGIYAGSSANNKTGDGFCYSSGYSGESRISKKNSLEDSNVWFDHDWHFNIELEGKE</sequence>
<gene>
    <name evidence="1" type="ORF">GCM10022422_43430</name>
</gene>